<dbReference type="RefSeq" id="WP_309549883.1">
    <property type="nucleotide sequence ID" value="NZ_CP133762.1"/>
</dbReference>
<dbReference type="SUPFAM" id="SSF143990">
    <property type="entry name" value="YbiA-like"/>
    <property type="match status" value="1"/>
</dbReference>
<dbReference type="Gene3D" id="1.10.357.40">
    <property type="entry name" value="YbiA-like"/>
    <property type="match status" value="1"/>
</dbReference>
<dbReference type="Proteomes" id="UP001250858">
    <property type="component" value="Chromosome"/>
</dbReference>
<evidence type="ECO:0008006" key="3">
    <source>
        <dbReference type="Google" id="ProtNLM"/>
    </source>
</evidence>
<reference evidence="1 2" key="1">
    <citation type="submission" date="2023-09" db="EMBL/GenBank/DDBJ databases">
        <title>Complete genome of Streptomyces roseicoloratus T14.</title>
        <authorList>
            <person name="Bashizi T."/>
            <person name="Kim M.-J."/>
            <person name="Lee G."/>
            <person name="Tagele S.B."/>
            <person name="Shin J.-H."/>
        </authorList>
    </citation>
    <scope>NUCLEOTIDE SEQUENCE [LARGE SCALE GENOMIC DNA]</scope>
    <source>
        <strain evidence="1 2">T14</strain>
    </source>
</reference>
<dbReference type="InterPro" id="IPR037238">
    <property type="entry name" value="YbiA-like_sf"/>
</dbReference>
<organism evidence="1 2">
    <name type="scientific">Streptomyces roseicoloratus</name>
    <dbReference type="NCBI Taxonomy" id="2508722"/>
    <lineage>
        <taxon>Bacteria</taxon>
        <taxon>Bacillati</taxon>
        <taxon>Actinomycetota</taxon>
        <taxon>Actinomycetes</taxon>
        <taxon>Kitasatosporales</taxon>
        <taxon>Streptomycetaceae</taxon>
        <taxon>Streptomyces</taxon>
    </lineage>
</organism>
<evidence type="ECO:0000313" key="1">
    <source>
        <dbReference type="EMBL" id="WMX48396.1"/>
    </source>
</evidence>
<proteinExistence type="predicted"/>
<evidence type="ECO:0000313" key="2">
    <source>
        <dbReference type="Proteomes" id="UP001250858"/>
    </source>
</evidence>
<accession>A0ABY9S1V2</accession>
<protein>
    <recommendedName>
        <fullName evidence="3">Riboflavin biosynthesis intermediates N-glycosidase</fullName>
    </recommendedName>
</protein>
<gene>
    <name evidence="1" type="ORF">RGF97_31330</name>
</gene>
<keyword evidence="2" id="KW-1185">Reference proteome</keyword>
<dbReference type="EMBL" id="CP133762">
    <property type="protein sequence ID" value="WMX48396.1"/>
    <property type="molecule type" value="Genomic_DNA"/>
</dbReference>
<name>A0ABY9S1V2_9ACTN</name>
<sequence length="68" mass="7198">MARLPRATSAQQPGLAAVLVATGDATVLHDDTDSDFWGDNGSRGRNRTGRLLERVRPELPAGQAVGID</sequence>